<dbReference type="EMBL" id="JABEZW010216746">
    <property type="protein sequence ID" value="MBA0784882.1"/>
    <property type="molecule type" value="Genomic_DNA"/>
</dbReference>
<dbReference type="GO" id="GO:0008270">
    <property type="term" value="F:zinc ion binding"/>
    <property type="evidence" value="ECO:0007669"/>
    <property type="project" value="UniProtKB-KW"/>
</dbReference>
<keyword evidence="1" id="KW-0863">Zinc-finger</keyword>
<evidence type="ECO:0000313" key="4">
    <source>
        <dbReference type="Proteomes" id="UP000593568"/>
    </source>
</evidence>
<dbReference type="PANTHER" id="PTHR31286:SF167">
    <property type="entry name" value="OS09G0268800 PROTEIN"/>
    <property type="match status" value="1"/>
</dbReference>
<dbReference type="Proteomes" id="UP000593568">
    <property type="component" value="Unassembled WGS sequence"/>
</dbReference>
<protein>
    <recommendedName>
        <fullName evidence="2">CCHC-type domain-containing protein</fullName>
    </recommendedName>
</protein>
<dbReference type="GO" id="GO:0003676">
    <property type="term" value="F:nucleic acid binding"/>
    <property type="evidence" value="ECO:0007669"/>
    <property type="project" value="InterPro"/>
</dbReference>
<evidence type="ECO:0000256" key="1">
    <source>
        <dbReference type="PROSITE-ProRule" id="PRU00047"/>
    </source>
</evidence>
<sequence length="421" mass="48543">MEGQPWLFRKNLVIFDRLTKPIKRVQIRLVSSPFWIKIGPCLPEFDKKDLLHAIGVTFGGVLRSEVNGEFCHLRIKLNVEKPLRRGIFVSIGNGNRVWIPFKYEKLPTFCFGCGRLGHGLQECTVIKPAEKNRIREDLPFSLALKAELNLVRRESLKFNALSKKLQPQCSYTGSINENQETYLHSEKSSNMIQGVQEDSWLIATGTGIKMQKEGEIDEKKTERSKTDEDILKLVKKSKTREDTTKRMRYGGQDLINEAETNLSVDNPNQNRSVATKRRMEKIKRRCGFMNGFDVGAVGTRGGICLAWKEEIQVSLKTFSTSHIDVLIKEEAFREVLKECQLIDVGYTRAWYTWDRGNLPKTNIRERLDRGVANEKWMKLFPREESIEEEIKKPSESSNGSIFEKIERLQISLSRWAKSIKK</sequence>
<dbReference type="PROSITE" id="PS50158">
    <property type="entry name" value="ZF_CCHC"/>
    <property type="match status" value="1"/>
</dbReference>
<name>A0A7J9FHT9_9ROSI</name>
<keyword evidence="4" id="KW-1185">Reference proteome</keyword>
<keyword evidence="1" id="KW-0862">Zinc</keyword>
<proteinExistence type="predicted"/>
<keyword evidence="1" id="KW-0479">Metal-binding</keyword>
<dbReference type="InterPro" id="IPR025836">
    <property type="entry name" value="Zn_knuckle_CX2CX4HX4C"/>
</dbReference>
<evidence type="ECO:0000259" key="2">
    <source>
        <dbReference type="PROSITE" id="PS50158"/>
    </source>
</evidence>
<dbReference type="AlphaFoldDB" id="A0A7J9FHT9"/>
<dbReference type="InterPro" id="IPR040256">
    <property type="entry name" value="At4g02000-like"/>
</dbReference>
<gene>
    <name evidence="3" type="ORF">Gotri_025143</name>
</gene>
<comment type="caution">
    <text evidence="3">The sequence shown here is derived from an EMBL/GenBank/DDBJ whole genome shotgun (WGS) entry which is preliminary data.</text>
</comment>
<dbReference type="PANTHER" id="PTHR31286">
    <property type="entry name" value="GLYCINE-RICH CELL WALL STRUCTURAL PROTEIN 1.8-LIKE"/>
    <property type="match status" value="1"/>
</dbReference>
<reference evidence="3 4" key="1">
    <citation type="journal article" date="2019" name="Genome Biol. Evol.">
        <title>Insights into the evolution of the New World diploid cottons (Gossypium, subgenus Houzingenia) based on genome sequencing.</title>
        <authorList>
            <person name="Grover C.E."/>
            <person name="Arick M.A. 2nd"/>
            <person name="Thrash A."/>
            <person name="Conover J.L."/>
            <person name="Sanders W.S."/>
            <person name="Peterson D.G."/>
            <person name="Frelichowski J.E."/>
            <person name="Scheffler J.A."/>
            <person name="Scheffler B.E."/>
            <person name="Wendel J.F."/>
        </authorList>
    </citation>
    <scope>NUCLEOTIDE SEQUENCE [LARGE SCALE GENOMIC DNA]</scope>
    <source>
        <strain evidence="3">8</strain>
        <tissue evidence="3">Leaf</tissue>
    </source>
</reference>
<feature type="domain" description="CCHC-type" evidence="2">
    <location>
        <begin position="110"/>
        <end position="123"/>
    </location>
</feature>
<dbReference type="Pfam" id="PF14392">
    <property type="entry name" value="zf-CCHC_4"/>
    <property type="match status" value="1"/>
</dbReference>
<dbReference type="InterPro" id="IPR001878">
    <property type="entry name" value="Znf_CCHC"/>
</dbReference>
<evidence type="ECO:0000313" key="3">
    <source>
        <dbReference type="EMBL" id="MBA0784882.1"/>
    </source>
</evidence>
<organism evidence="3 4">
    <name type="scientific">Gossypium trilobum</name>
    <dbReference type="NCBI Taxonomy" id="34281"/>
    <lineage>
        <taxon>Eukaryota</taxon>
        <taxon>Viridiplantae</taxon>
        <taxon>Streptophyta</taxon>
        <taxon>Embryophyta</taxon>
        <taxon>Tracheophyta</taxon>
        <taxon>Spermatophyta</taxon>
        <taxon>Magnoliopsida</taxon>
        <taxon>eudicotyledons</taxon>
        <taxon>Gunneridae</taxon>
        <taxon>Pentapetalae</taxon>
        <taxon>rosids</taxon>
        <taxon>malvids</taxon>
        <taxon>Malvales</taxon>
        <taxon>Malvaceae</taxon>
        <taxon>Malvoideae</taxon>
        <taxon>Gossypium</taxon>
    </lineage>
</organism>
<accession>A0A7J9FHT9</accession>
<feature type="non-terminal residue" evidence="3">
    <location>
        <position position="421"/>
    </location>
</feature>